<feature type="signal peptide" evidence="3">
    <location>
        <begin position="1"/>
        <end position="18"/>
    </location>
</feature>
<keyword evidence="2" id="KW-0175">Coiled coil</keyword>
<dbReference type="InterPro" id="IPR006143">
    <property type="entry name" value="RND_pump_MFP"/>
</dbReference>
<dbReference type="GO" id="GO:1990281">
    <property type="term" value="C:efflux pump complex"/>
    <property type="evidence" value="ECO:0007669"/>
    <property type="project" value="TreeGrafter"/>
</dbReference>
<sequence length="320" mass="33817">MRLISLMAGLAFAGSASAATMTLQPTTITEWKAVYGSIEARNTVAARARIGGTIVELDVTEGDTVKSGQKIAVVRDEKLAFQIAALDAQINALRSQLSTAQTDLARAETLVARGAVTVQQSDALRTQVAVTQNQISATQAQRSVVLQQQSEGEVDAPTDGKVLTVPITRGAVILAGETVSTVGGGGLFLRLAIPERHVAFLKQGATIRISANGRQLSGQLVKIYPQIDNGRVIADVEADQLDTPFVEARVLVEVPVSQRAALLVPEDAVFTHSGLDFVKVNDGATEVERTVIPGEHIVRPDGRFVEILTGLAVGDEVVVP</sequence>
<evidence type="ECO:0000259" key="4">
    <source>
        <dbReference type="Pfam" id="PF25917"/>
    </source>
</evidence>
<dbReference type="Gene3D" id="2.40.50.100">
    <property type="match status" value="1"/>
</dbReference>
<feature type="domain" description="Multidrug resistance protein MdtA-like barrel-sandwich hybrid" evidence="4">
    <location>
        <begin position="42"/>
        <end position="181"/>
    </location>
</feature>
<evidence type="ECO:0000256" key="3">
    <source>
        <dbReference type="SAM" id="SignalP"/>
    </source>
</evidence>
<comment type="similarity">
    <text evidence="1">Belongs to the membrane fusion protein (MFP) (TC 8.A.1) family.</text>
</comment>
<dbReference type="EMBL" id="SIPC01000005">
    <property type="protein sequence ID" value="TAX66271.1"/>
    <property type="molecule type" value="Genomic_DNA"/>
</dbReference>
<feature type="coiled-coil region" evidence="2">
    <location>
        <begin position="83"/>
        <end position="110"/>
    </location>
</feature>
<feature type="chain" id="PRO_5020354134" evidence="3">
    <location>
        <begin position="19"/>
        <end position="320"/>
    </location>
</feature>
<evidence type="ECO:0000256" key="1">
    <source>
        <dbReference type="ARBA" id="ARBA00009477"/>
    </source>
</evidence>
<dbReference type="Proteomes" id="UP000293652">
    <property type="component" value="Unassembled WGS sequence"/>
</dbReference>
<evidence type="ECO:0000313" key="6">
    <source>
        <dbReference type="Proteomes" id="UP000293652"/>
    </source>
</evidence>
<name>A0A4Q8XY54_RHILE</name>
<dbReference type="PANTHER" id="PTHR30469">
    <property type="entry name" value="MULTIDRUG RESISTANCE PROTEIN MDTA"/>
    <property type="match status" value="1"/>
</dbReference>
<accession>A0A4Q8XY54</accession>
<dbReference type="Gene3D" id="1.10.287.470">
    <property type="entry name" value="Helix hairpin bin"/>
    <property type="match status" value="1"/>
</dbReference>
<evidence type="ECO:0000256" key="2">
    <source>
        <dbReference type="SAM" id="Coils"/>
    </source>
</evidence>
<evidence type="ECO:0000313" key="5">
    <source>
        <dbReference type="EMBL" id="TAX66271.1"/>
    </source>
</evidence>
<dbReference type="PANTHER" id="PTHR30469:SF15">
    <property type="entry name" value="HLYD FAMILY OF SECRETION PROTEINS"/>
    <property type="match status" value="1"/>
</dbReference>
<keyword evidence="5" id="KW-0614">Plasmid</keyword>
<reference evidence="5 6" key="1">
    <citation type="submission" date="2019-02" db="EMBL/GenBank/DDBJ databases">
        <title>The genomic architecture of introgression among sibling species of bacteria.</title>
        <authorList>
            <person name="Cavassim M.I.A."/>
            <person name="Moeskjaer S."/>
            <person name="Moslemi C."/>
            <person name="Fields B."/>
            <person name="Bachmann A."/>
            <person name="Vilhjalmsson B."/>
            <person name="Schierup M.H."/>
            <person name="Young J.P.W."/>
            <person name="Andersen S.U."/>
        </authorList>
    </citation>
    <scope>NUCLEOTIDE SEQUENCE [LARGE SCALE GENOMIC DNA]</scope>
    <source>
        <strain evidence="5 6">SM145A</strain>
        <plasmid evidence="5">pSM145A_Rh05</plasmid>
    </source>
</reference>
<dbReference type="InterPro" id="IPR058625">
    <property type="entry name" value="MdtA-like_BSH"/>
</dbReference>
<dbReference type="GO" id="GO:0015562">
    <property type="term" value="F:efflux transmembrane transporter activity"/>
    <property type="evidence" value="ECO:0007669"/>
    <property type="project" value="TreeGrafter"/>
</dbReference>
<keyword evidence="3" id="KW-0732">Signal</keyword>
<gene>
    <name evidence="5" type="ORF">ELI03_32610</name>
</gene>
<geneLocation type="plasmid" evidence="5">
    <name>pSM145A_Rh05</name>
</geneLocation>
<dbReference type="NCBIfam" id="TIGR01730">
    <property type="entry name" value="RND_mfp"/>
    <property type="match status" value="1"/>
</dbReference>
<protein>
    <submittedName>
        <fullName evidence="5">Efflux RND transporter periplasmic adaptor subunit</fullName>
    </submittedName>
</protein>
<organism evidence="5 6">
    <name type="scientific">Rhizobium leguminosarum</name>
    <dbReference type="NCBI Taxonomy" id="384"/>
    <lineage>
        <taxon>Bacteria</taxon>
        <taxon>Pseudomonadati</taxon>
        <taxon>Pseudomonadota</taxon>
        <taxon>Alphaproteobacteria</taxon>
        <taxon>Hyphomicrobiales</taxon>
        <taxon>Rhizobiaceae</taxon>
        <taxon>Rhizobium/Agrobacterium group</taxon>
        <taxon>Rhizobium</taxon>
    </lineage>
</organism>
<dbReference type="AlphaFoldDB" id="A0A4Q8XY54"/>
<dbReference type="RefSeq" id="WP_130679525.1">
    <property type="nucleotide sequence ID" value="NZ_SIOH01000001.1"/>
</dbReference>
<dbReference type="SUPFAM" id="SSF111369">
    <property type="entry name" value="HlyD-like secretion proteins"/>
    <property type="match status" value="1"/>
</dbReference>
<proteinExistence type="inferred from homology"/>
<dbReference type="Pfam" id="PF25917">
    <property type="entry name" value="BSH_RND"/>
    <property type="match status" value="1"/>
</dbReference>
<dbReference type="Gene3D" id="2.40.420.20">
    <property type="match status" value="1"/>
</dbReference>
<comment type="caution">
    <text evidence="5">The sequence shown here is derived from an EMBL/GenBank/DDBJ whole genome shotgun (WGS) entry which is preliminary data.</text>
</comment>